<dbReference type="STRING" id="1544416.Cocul_01057"/>
<keyword evidence="3 4" id="KW-0067">ATP-binding</keyword>
<sequence>MVEEDSRTVLEAVAESACLAAQQRGQKARALWLPPLPEMVELAGVVEPMGSLKAAVGIIDRPYYQRQDPFVLDFNVGGGHVALCGGPRSGKSTALRSIVASLAATHTTEEVQFYVVDMGGDSQEILSRLPHVVGVAQKKDLGRVHRVFDEVTALVEAGLPHDGRHTFFIIDGWHALATNCEDEVERVTRIVADGAAAGVHVIISTQRWAILRPVIRDLIDYRLELQLGEAMDSLIDRKAQQKIPALPGRGITPEGESMLWCLCSAQDIAHITTISADQPPVSELKVLPDFLPYTDLRYAEGEIVVGIGGIHMASVRWDSDHLLCIGAHGAGKSTALRTVLAGITQRSPRQARVVLVDHRRAHLGAVPEQALAAYSASSLATAEALRNTAITLKERIPGPEVSAEQLRNRSWWEGPEIYVVIDDADLVDPAALAEIVPFIPHARDVGLHVVVAHKSGGINRALYQPFLAGLRDQIPAVLLLDADKEEGAICGMKPMAQPPGRGRWLEQGTEPITIQVASVEKAVERETVGGK</sequence>
<evidence type="ECO:0000256" key="3">
    <source>
        <dbReference type="ARBA" id="ARBA00022840"/>
    </source>
</evidence>
<keyword evidence="1" id="KW-0677">Repeat</keyword>
<dbReference type="Pfam" id="PF01580">
    <property type="entry name" value="FtsK_SpoIIIE"/>
    <property type="match status" value="1"/>
</dbReference>
<dbReference type="PROSITE" id="PS50901">
    <property type="entry name" value="FTSK"/>
    <property type="match status" value="2"/>
</dbReference>
<gene>
    <name evidence="6" type="primary">eccCb1</name>
    <name evidence="6" type="ORF">Cocul_01057</name>
</gene>
<feature type="binding site" evidence="4">
    <location>
        <begin position="85"/>
        <end position="92"/>
    </location>
    <ligand>
        <name>ATP</name>
        <dbReference type="ChEBI" id="CHEBI:30616"/>
    </ligand>
</feature>
<proteinExistence type="predicted"/>
<evidence type="ECO:0000259" key="5">
    <source>
        <dbReference type="PROSITE" id="PS50901"/>
    </source>
</evidence>
<evidence type="ECO:0000256" key="1">
    <source>
        <dbReference type="ARBA" id="ARBA00022737"/>
    </source>
</evidence>
<dbReference type="Proteomes" id="UP000050517">
    <property type="component" value="Unassembled WGS sequence"/>
</dbReference>
<feature type="domain" description="FtsK" evidence="5">
    <location>
        <begin position="300"/>
        <end position="489"/>
    </location>
</feature>
<feature type="binding site" evidence="4">
    <location>
        <begin position="326"/>
        <end position="333"/>
    </location>
    <ligand>
        <name>ATP</name>
        <dbReference type="ChEBI" id="CHEBI:30616"/>
    </ligand>
</feature>
<protein>
    <submittedName>
        <fullName evidence="6">ESX-1 secretion system protein EccCb1</fullName>
    </submittedName>
</protein>
<keyword evidence="2 4" id="KW-0547">Nucleotide-binding</keyword>
<feature type="domain" description="FtsK" evidence="5">
    <location>
        <begin position="67"/>
        <end position="234"/>
    </location>
</feature>
<dbReference type="GO" id="GO:0005524">
    <property type="term" value="F:ATP binding"/>
    <property type="evidence" value="ECO:0007669"/>
    <property type="project" value="UniProtKB-UniRule"/>
</dbReference>
<dbReference type="SMART" id="SM00382">
    <property type="entry name" value="AAA"/>
    <property type="match status" value="2"/>
</dbReference>
<comment type="caution">
    <text evidence="6">The sequence shown here is derived from an EMBL/GenBank/DDBJ whole genome shotgun (WGS) entry which is preliminary data.</text>
</comment>
<dbReference type="PANTHER" id="PTHR22683">
    <property type="entry name" value="SPORULATION PROTEIN RELATED"/>
    <property type="match status" value="1"/>
</dbReference>
<dbReference type="Gene3D" id="3.40.50.300">
    <property type="entry name" value="P-loop containing nucleotide triphosphate hydrolases"/>
    <property type="match status" value="2"/>
</dbReference>
<dbReference type="NCBIfam" id="TIGR03925">
    <property type="entry name" value="T7SS_EccC_b"/>
    <property type="match status" value="1"/>
</dbReference>
<dbReference type="InterPro" id="IPR023837">
    <property type="entry name" value="EccCb-like_Actinobacteria"/>
</dbReference>
<accession>A0A0Q0YP74</accession>
<keyword evidence="7" id="KW-1185">Reference proteome</keyword>
<evidence type="ECO:0000256" key="4">
    <source>
        <dbReference type="PROSITE-ProRule" id="PRU00289"/>
    </source>
</evidence>
<dbReference type="PANTHER" id="PTHR22683:SF1">
    <property type="entry name" value="TYPE VII SECRETION SYSTEM PROTEIN ESSC"/>
    <property type="match status" value="1"/>
</dbReference>
<dbReference type="InterPro" id="IPR050206">
    <property type="entry name" value="FtsK/SpoIIIE/SftA"/>
</dbReference>
<evidence type="ECO:0000256" key="2">
    <source>
        <dbReference type="ARBA" id="ARBA00022741"/>
    </source>
</evidence>
<dbReference type="InterPro" id="IPR002543">
    <property type="entry name" value="FtsK_dom"/>
</dbReference>
<evidence type="ECO:0000313" key="7">
    <source>
        <dbReference type="Proteomes" id="UP000050517"/>
    </source>
</evidence>
<dbReference type="AlphaFoldDB" id="A0A0Q0YP74"/>
<dbReference type="InterPro" id="IPR003593">
    <property type="entry name" value="AAA+_ATPase"/>
</dbReference>
<evidence type="ECO:0000313" key="6">
    <source>
        <dbReference type="EMBL" id="KQB84260.1"/>
    </source>
</evidence>
<reference evidence="6 7" key="1">
    <citation type="submission" date="2015-10" db="EMBL/GenBank/DDBJ databases">
        <title>Corynebacteirum lowii and Corynebacterium oculi species nova, derived from human clinical disease and and emended description of Corynebacterium mastiditis.</title>
        <authorList>
            <person name="Bernard K."/>
            <person name="Pacheco A.L."/>
            <person name="Mcdougall C."/>
            <person name="Burtx T."/>
            <person name="Weibe D."/>
            <person name="Tyler S."/>
            <person name="Olson A.B."/>
            <person name="Cnockaert M."/>
            <person name="Eguchi H."/>
            <person name="Kuwahara T."/>
            <person name="Nakayama-Imaohji H."/>
            <person name="Boudewijins M."/>
            <person name="Van Hoecke F."/>
            <person name="Bernier A.-M."/>
            <person name="Vandamme P."/>
        </authorList>
    </citation>
    <scope>NUCLEOTIDE SEQUENCE [LARGE SCALE GENOMIC DNA]</scope>
    <source>
        <strain evidence="6 7">NML 130210</strain>
    </source>
</reference>
<dbReference type="InterPro" id="IPR027417">
    <property type="entry name" value="P-loop_NTPase"/>
</dbReference>
<dbReference type="GO" id="GO:0003677">
    <property type="term" value="F:DNA binding"/>
    <property type="evidence" value="ECO:0007669"/>
    <property type="project" value="InterPro"/>
</dbReference>
<organism evidence="6 7">
    <name type="scientific">Corynebacterium oculi</name>
    <dbReference type="NCBI Taxonomy" id="1544416"/>
    <lineage>
        <taxon>Bacteria</taxon>
        <taxon>Bacillati</taxon>
        <taxon>Actinomycetota</taxon>
        <taxon>Actinomycetes</taxon>
        <taxon>Mycobacteriales</taxon>
        <taxon>Corynebacteriaceae</taxon>
        <taxon>Corynebacterium</taxon>
    </lineage>
</organism>
<dbReference type="EMBL" id="LKST01000002">
    <property type="protein sequence ID" value="KQB84260.1"/>
    <property type="molecule type" value="Genomic_DNA"/>
</dbReference>
<dbReference type="SUPFAM" id="SSF52540">
    <property type="entry name" value="P-loop containing nucleoside triphosphate hydrolases"/>
    <property type="match status" value="2"/>
</dbReference>
<name>A0A0Q0YP74_9CORY</name>